<dbReference type="SMART" id="SM00326">
    <property type="entry name" value="SH3"/>
    <property type="match status" value="1"/>
</dbReference>
<dbReference type="Gene3D" id="1.10.150.50">
    <property type="entry name" value="Transcription Factor, Ets-1"/>
    <property type="match status" value="1"/>
</dbReference>
<dbReference type="OrthoDB" id="6428308at2759"/>
<evidence type="ECO:0000259" key="4">
    <source>
        <dbReference type="PROSITE" id="PS50002"/>
    </source>
</evidence>
<dbReference type="EMBL" id="CAJPIZ010007099">
    <property type="protein sequence ID" value="CAG2110068.1"/>
    <property type="molecule type" value="Genomic_DNA"/>
</dbReference>
<dbReference type="PANTHER" id="PTHR12301">
    <property type="entry name" value="SAM-DOMAIN, SH3 AND NUCLEAR LOCALIZATION SIGNALS PROTEIN RELATED"/>
    <property type="match status" value="1"/>
</dbReference>
<feature type="compositionally biased region" description="Polar residues" evidence="3">
    <location>
        <begin position="260"/>
        <end position="278"/>
    </location>
</feature>
<sequence>IQTSSLSTDSNRSSICTGDDMNSIYSSALLRGPFIGYAKAITDCTPCPYYKDALPFKRGDTISIISKDESGTWIGMANGRVGHFKFVNVEEIRHHHPSGAVGRPANTKGIKLIIPITVEHQGVDTGAHHHHHHQHHHQHHQRLGTNHCNDNHSNASVCDGHQCNGECNVINDRLKSVLMDSQTAGADGRPLTLADIKQAIGLSDLHLNLLTIYGYSDPKLLARVVNEDRLNECGISDRCAQHRLLNAARLLRHHYHNLVTSDDNQSTIGPPSTSQQPLQHHKYVPKHQRPRVSVSAPTTPAITPSIDFTSDEFTQLISKLESVSTSSLENSCSYDDHHLKHQLVMTTGAAGGVADANSRAISARTAKSDKKRCNSGTHYTNIDIIAANNERIYENNEQIISATLDRHHSSSLV</sequence>
<dbReference type="Proteomes" id="UP000759131">
    <property type="component" value="Unassembled WGS sequence"/>
</dbReference>
<protein>
    <recommendedName>
        <fullName evidence="4">SH3 domain-containing protein</fullName>
    </recommendedName>
</protein>
<dbReference type="InterPro" id="IPR036028">
    <property type="entry name" value="SH3-like_dom_sf"/>
</dbReference>
<keyword evidence="6" id="KW-1185">Reference proteome</keyword>
<dbReference type="AlphaFoldDB" id="A0A7R9KV66"/>
<keyword evidence="1 2" id="KW-0728">SH3 domain</keyword>
<name>A0A7R9KV66_9ACAR</name>
<dbReference type="InterPro" id="IPR013761">
    <property type="entry name" value="SAM/pointed_sf"/>
</dbReference>
<feature type="domain" description="SH3" evidence="4">
    <location>
        <begin position="33"/>
        <end position="94"/>
    </location>
</feature>
<evidence type="ECO:0000256" key="3">
    <source>
        <dbReference type="SAM" id="MobiDB-lite"/>
    </source>
</evidence>
<evidence type="ECO:0000313" key="5">
    <source>
        <dbReference type="EMBL" id="CAD7629638.1"/>
    </source>
</evidence>
<feature type="non-terminal residue" evidence="5">
    <location>
        <position position="413"/>
    </location>
</feature>
<dbReference type="PANTHER" id="PTHR12301:SF8">
    <property type="entry name" value="STERILE ALPHA MOTIF DOMAIN-CONTAINING PROTEIN 5"/>
    <property type="match status" value="1"/>
</dbReference>
<dbReference type="InterPro" id="IPR001452">
    <property type="entry name" value="SH3_domain"/>
</dbReference>
<dbReference type="SUPFAM" id="SSF50044">
    <property type="entry name" value="SH3-domain"/>
    <property type="match status" value="1"/>
</dbReference>
<feature type="region of interest" description="Disordered" evidence="3">
    <location>
        <begin position="124"/>
        <end position="143"/>
    </location>
</feature>
<evidence type="ECO:0000313" key="6">
    <source>
        <dbReference type="Proteomes" id="UP000759131"/>
    </source>
</evidence>
<dbReference type="Pfam" id="PF07653">
    <property type="entry name" value="SH3_2"/>
    <property type="match status" value="1"/>
</dbReference>
<accession>A0A7R9KV66</accession>
<gene>
    <name evidence="5" type="ORF">OSB1V03_LOCUS10053</name>
</gene>
<dbReference type="EMBL" id="OC861674">
    <property type="protein sequence ID" value="CAD7629638.1"/>
    <property type="molecule type" value="Genomic_DNA"/>
</dbReference>
<organism evidence="5">
    <name type="scientific">Medioppia subpectinata</name>
    <dbReference type="NCBI Taxonomy" id="1979941"/>
    <lineage>
        <taxon>Eukaryota</taxon>
        <taxon>Metazoa</taxon>
        <taxon>Ecdysozoa</taxon>
        <taxon>Arthropoda</taxon>
        <taxon>Chelicerata</taxon>
        <taxon>Arachnida</taxon>
        <taxon>Acari</taxon>
        <taxon>Acariformes</taxon>
        <taxon>Sarcoptiformes</taxon>
        <taxon>Oribatida</taxon>
        <taxon>Brachypylina</taxon>
        <taxon>Oppioidea</taxon>
        <taxon>Oppiidae</taxon>
        <taxon>Medioppia</taxon>
    </lineage>
</organism>
<evidence type="ECO:0000256" key="2">
    <source>
        <dbReference type="PROSITE-ProRule" id="PRU00192"/>
    </source>
</evidence>
<feature type="region of interest" description="Disordered" evidence="3">
    <location>
        <begin position="260"/>
        <end position="299"/>
    </location>
</feature>
<proteinExistence type="predicted"/>
<dbReference type="InterPro" id="IPR051725">
    <property type="entry name" value="SAM-SH3_domain_protein"/>
</dbReference>
<evidence type="ECO:0000256" key="1">
    <source>
        <dbReference type="ARBA" id="ARBA00022443"/>
    </source>
</evidence>
<dbReference type="PROSITE" id="PS50002">
    <property type="entry name" value="SH3"/>
    <property type="match status" value="1"/>
</dbReference>
<dbReference type="Gene3D" id="2.30.30.40">
    <property type="entry name" value="SH3 Domains"/>
    <property type="match status" value="1"/>
</dbReference>
<reference evidence="5" key="1">
    <citation type="submission" date="2020-11" db="EMBL/GenBank/DDBJ databases">
        <authorList>
            <person name="Tran Van P."/>
        </authorList>
    </citation>
    <scope>NUCLEOTIDE SEQUENCE</scope>
</reference>
<feature type="compositionally biased region" description="Basic residues" evidence="3">
    <location>
        <begin position="279"/>
        <end position="290"/>
    </location>
</feature>
<feature type="compositionally biased region" description="Basic residues" evidence="3">
    <location>
        <begin position="128"/>
        <end position="142"/>
    </location>
</feature>